<evidence type="ECO:0008006" key="5">
    <source>
        <dbReference type="Google" id="ProtNLM"/>
    </source>
</evidence>
<gene>
    <name evidence="1" type="ORF">SAMN05661012_04010</name>
    <name evidence="2" type="ORF">SR876_09875</name>
</gene>
<organism evidence="1 3">
    <name type="scientific">Chitinophaga sancti</name>
    <dbReference type="NCBI Taxonomy" id="1004"/>
    <lineage>
        <taxon>Bacteria</taxon>
        <taxon>Pseudomonadati</taxon>
        <taxon>Bacteroidota</taxon>
        <taxon>Chitinophagia</taxon>
        <taxon>Chitinophagales</taxon>
        <taxon>Chitinophagaceae</taxon>
        <taxon>Chitinophaga</taxon>
    </lineage>
</organism>
<reference evidence="1 3" key="1">
    <citation type="submission" date="2016-11" db="EMBL/GenBank/DDBJ databases">
        <authorList>
            <person name="Jaros S."/>
            <person name="Januszkiewicz K."/>
            <person name="Wedrychowicz H."/>
        </authorList>
    </citation>
    <scope>NUCLEOTIDE SEQUENCE [LARGE SCALE GENOMIC DNA]</scope>
    <source>
        <strain evidence="1 3">DSM 784</strain>
    </source>
</reference>
<dbReference type="Proteomes" id="UP001326715">
    <property type="component" value="Chromosome"/>
</dbReference>
<evidence type="ECO:0000313" key="1">
    <source>
        <dbReference type="EMBL" id="SFW73450.1"/>
    </source>
</evidence>
<dbReference type="AlphaFoldDB" id="A0A1K1RNF7"/>
<evidence type="ECO:0000313" key="4">
    <source>
        <dbReference type="Proteomes" id="UP001326715"/>
    </source>
</evidence>
<protein>
    <recommendedName>
        <fullName evidence="5">TolB-like 6-blade propeller-like</fullName>
    </recommendedName>
</protein>
<name>A0A1K1RNF7_9BACT</name>
<dbReference type="EMBL" id="FPIZ01000013">
    <property type="protein sequence ID" value="SFW73450.1"/>
    <property type="molecule type" value="Genomic_DNA"/>
</dbReference>
<proteinExistence type="predicted"/>
<keyword evidence="4" id="KW-1185">Reference proteome</keyword>
<dbReference type="RefSeq" id="WP_072363010.1">
    <property type="nucleotide sequence ID" value="NZ_CP139972.1"/>
</dbReference>
<dbReference type="OrthoDB" id="643390at2"/>
<dbReference type="EMBL" id="CP140154">
    <property type="protein sequence ID" value="WQG91811.1"/>
    <property type="molecule type" value="Genomic_DNA"/>
</dbReference>
<accession>A0A1K1RNF7</accession>
<evidence type="ECO:0000313" key="3">
    <source>
        <dbReference type="Proteomes" id="UP000183788"/>
    </source>
</evidence>
<dbReference type="Proteomes" id="UP000183788">
    <property type="component" value="Unassembled WGS sequence"/>
</dbReference>
<sequence>MQSFVQFNLPIAYSFSNGLKVLETTIVNDDLLVVTFKESQQIVALNNKLELIWTGEPSINVGNYVYPRVAMREDGEMYAITDISSVKFYATDGLLLAEFPHEQWYSFLGTGCHFSGNKALFVTPSGGGDKLLVVSIPDFQILHEHTLDGYQEYAYGFHATSSPGIVLLDLAAGQDDTRLFSIRLLPGAIEVTELRACNDEIFGAFAPSGKEFVTAPHYDEGIKVFSFPGVEQIAEITQPALFEGRDEYPAANEDSLEYRVIYLDDEVLLTTTRFGRLLLIRRATMTCFGELLLEGNRLIPYNQRGAVAQEGEEIEDYEGQIGDTKLLAGAALLVAHRDAGLRVYELGNKLL</sequence>
<dbReference type="STRING" id="1004.SAMN05661012_04010"/>
<reference evidence="2 4" key="2">
    <citation type="submission" date="2023-11" db="EMBL/GenBank/DDBJ databases">
        <title>MicrobeMod: A computational toolkit for identifying prokaryotic methylation and restriction-modification with nanopore sequencing.</title>
        <authorList>
            <person name="Crits-Christoph A."/>
            <person name="Kang S.C."/>
            <person name="Lee H."/>
            <person name="Ostrov N."/>
        </authorList>
    </citation>
    <scope>NUCLEOTIDE SEQUENCE [LARGE SCALE GENOMIC DNA]</scope>
    <source>
        <strain evidence="2 4">ATCC 23090</strain>
    </source>
</reference>
<evidence type="ECO:0000313" key="2">
    <source>
        <dbReference type="EMBL" id="WQG91811.1"/>
    </source>
</evidence>